<dbReference type="AlphaFoldDB" id="A0A3Q8XMD9"/>
<evidence type="ECO:0000313" key="1">
    <source>
        <dbReference type="EMBL" id="AZN70884.1"/>
    </source>
</evidence>
<reference evidence="1 2" key="1">
    <citation type="submission" date="2018-09" db="EMBL/GenBank/DDBJ databases">
        <title>Marinorhizobium profundi gen. nov., sp. nov., isolated from a deep-sea sediment sample from the New Britain Trench and proposal of Marinorhizobiaceae fam. nov. in the order Rhizobiales of the class Alphaproteobacteria.</title>
        <authorList>
            <person name="Cao J."/>
        </authorList>
    </citation>
    <scope>NUCLEOTIDE SEQUENCE [LARGE SCALE GENOMIC DNA]</scope>
    <source>
        <strain evidence="1 2">WS11</strain>
    </source>
</reference>
<sequence length="138" mass="15346">MSAERYAKLKRLAAVQRQMERVADVELADIMRERALVADKMDALVSALASPKPVHANFSKLYGAQIGKLKVRDQILTGRMQLQQKKVMSEKAKADTLEESTAMALGEVERQKQEAELEQLLECIGAIDAQASRKFQGS</sequence>
<dbReference type="Proteomes" id="UP000268192">
    <property type="component" value="Chromosome"/>
</dbReference>
<dbReference type="KEGG" id="abaw:D5400_05975"/>
<dbReference type="RefSeq" id="WP_126008592.1">
    <property type="nucleotide sequence ID" value="NZ_CP032509.1"/>
</dbReference>
<keyword evidence="2" id="KW-1185">Reference proteome</keyword>
<gene>
    <name evidence="1" type="ORF">D5400_05975</name>
</gene>
<evidence type="ECO:0000313" key="2">
    <source>
        <dbReference type="Proteomes" id="UP000268192"/>
    </source>
</evidence>
<protein>
    <recommendedName>
        <fullName evidence="3">Flagellar export protein FliJ</fullName>
    </recommendedName>
</protein>
<proteinExistence type="predicted"/>
<accession>A0A3Q8XMD9</accession>
<organism evidence="1 2">
    <name type="scientific">Georhizobium profundi</name>
    <dbReference type="NCBI Taxonomy" id="2341112"/>
    <lineage>
        <taxon>Bacteria</taxon>
        <taxon>Pseudomonadati</taxon>
        <taxon>Pseudomonadota</taxon>
        <taxon>Alphaproteobacteria</taxon>
        <taxon>Hyphomicrobiales</taxon>
        <taxon>Rhizobiaceae</taxon>
        <taxon>Georhizobium</taxon>
    </lineage>
</organism>
<name>A0A3Q8XMD9_9HYPH</name>
<evidence type="ECO:0008006" key="3">
    <source>
        <dbReference type="Google" id="ProtNLM"/>
    </source>
</evidence>
<dbReference type="EMBL" id="CP032509">
    <property type="protein sequence ID" value="AZN70884.1"/>
    <property type="molecule type" value="Genomic_DNA"/>
</dbReference>
<dbReference type="OrthoDB" id="8115900at2"/>